<name>A0A101FS16_9EURY</name>
<gene>
    <name evidence="1" type="ORF">XD72_2188</name>
</gene>
<dbReference type="EMBL" id="LGFT01000074">
    <property type="protein sequence ID" value="KUK43426.1"/>
    <property type="molecule type" value="Genomic_DNA"/>
</dbReference>
<evidence type="ECO:0000313" key="1">
    <source>
        <dbReference type="EMBL" id="KUK43426.1"/>
    </source>
</evidence>
<proteinExistence type="predicted"/>
<evidence type="ECO:0000313" key="2">
    <source>
        <dbReference type="Proteomes" id="UP000057043"/>
    </source>
</evidence>
<comment type="caution">
    <text evidence="1">The sequence shown here is derived from an EMBL/GenBank/DDBJ whole genome shotgun (WGS) entry which is preliminary data.</text>
</comment>
<dbReference type="AlphaFoldDB" id="A0A101FS16"/>
<accession>A0A101FS16</accession>
<reference evidence="1 2" key="1">
    <citation type="journal article" date="2015" name="MBio">
        <title>Genome-Resolved Metagenomic Analysis Reveals Roles for Candidate Phyla and Other Microbial Community Members in Biogeochemical Transformations in Oil Reservoirs.</title>
        <authorList>
            <person name="Hu P."/>
            <person name="Tom L."/>
            <person name="Singh A."/>
            <person name="Thomas B.C."/>
            <person name="Baker B.J."/>
            <person name="Piceno Y.M."/>
            <person name="Andersen G.L."/>
            <person name="Banfield J.F."/>
        </authorList>
    </citation>
    <scope>NUCLEOTIDE SEQUENCE [LARGE SCALE GENOMIC DNA]</scope>
    <source>
        <strain evidence="1">57_489</strain>
    </source>
</reference>
<protein>
    <submittedName>
        <fullName evidence="1">DNA polymerase B</fullName>
    </submittedName>
</protein>
<dbReference type="Proteomes" id="UP000057043">
    <property type="component" value="Unassembled WGS sequence"/>
</dbReference>
<dbReference type="PATRIC" id="fig|301375.7.peg.648"/>
<organism evidence="1 2">
    <name type="scientific">Methanothrix harundinacea</name>
    <dbReference type="NCBI Taxonomy" id="301375"/>
    <lineage>
        <taxon>Archaea</taxon>
        <taxon>Methanobacteriati</taxon>
        <taxon>Methanobacteriota</taxon>
        <taxon>Stenosarchaea group</taxon>
        <taxon>Methanomicrobia</taxon>
        <taxon>Methanotrichales</taxon>
        <taxon>Methanotrichaceae</taxon>
        <taxon>Methanothrix</taxon>
    </lineage>
</organism>
<sequence>MWIFDSYHRGAVELWDRSRGSSKPFTFRYSPSFYLHLEDRHAHWEMIEGLESRFKVEECHFDTVYGTLDGYEIWAGRDVALKIEKQTRLQAQL</sequence>